<evidence type="ECO:0000313" key="2">
    <source>
        <dbReference type="EMBL" id="ASK66693.1"/>
    </source>
</evidence>
<proteinExistence type="predicted"/>
<keyword evidence="3" id="KW-1185">Reference proteome</keyword>
<gene>
    <name evidence="2" type="ORF">CFK39_13740</name>
</gene>
<dbReference type="OrthoDB" id="214902at2"/>
<feature type="domain" description="TfoX N-terminal" evidence="1">
    <location>
        <begin position="24"/>
        <end position="110"/>
    </location>
</feature>
<organism evidence="2 3">
    <name type="scientific">Brachybacterium avium</name>
    <dbReference type="NCBI Taxonomy" id="2017485"/>
    <lineage>
        <taxon>Bacteria</taxon>
        <taxon>Bacillati</taxon>
        <taxon>Actinomycetota</taxon>
        <taxon>Actinomycetes</taxon>
        <taxon>Micrococcales</taxon>
        <taxon>Dermabacteraceae</taxon>
        <taxon>Brachybacterium</taxon>
    </lineage>
</organism>
<evidence type="ECO:0000259" key="1">
    <source>
        <dbReference type="Pfam" id="PF04993"/>
    </source>
</evidence>
<accession>A0A220UG45</accession>
<dbReference type="Pfam" id="PF04993">
    <property type="entry name" value="TfoX_N"/>
    <property type="match status" value="1"/>
</dbReference>
<dbReference type="Gene3D" id="3.30.1460.30">
    <property type="entry name" value="YgaC/TfoX-N like chaperone"/>
    <property type="match status" value="1"/>
</dbReference>
<dbReference type="RefSeq" id="WP_089065929.1">
    <property type="nucleotide sequence ID" value="NZ_CP022316.1"/>
</dbReference>
<dbReference type="EMBL" id="CP022316">
    <property type="protein sequence ID" value="ASK66693.1"/>
    <property type="molecule type" value="Genomic_DNA"/>
</dbReference>
<dbReference type="SUPFAM" id="SSF159894">
    <property type="entry name" value="YgaC/TfoX-N like"/>
    <property type="match status" value="1"/>
</dbReference>
<dbReference type="KEGG" id="brv:CFK39_13740"/>
<sequence length="113" mass="12352">MAAASHPAQEALLARIHSLLPPGRAVREVAMFGGRAVMLEDAMLVSAGRDGSLLVRVAPERHAELLTRDGAGQAEMGTERTMGEGWIEVEPRVLVEDIDLGRWLQDALEFHDR</sequence>
<evidence type="ECO:0000313" key="3">
    <source>
        <dbReference type="Proteomes" id="UP000198398"/>
    </source>
</evidence>
<protein>
    <recommendedName>
        <fullName evidence="1">TfoX N-terminal domain-containing protein</fullName>
    </recommendedName>
</protein>
<dbReference type="AlphaFoldDB" id="A0A220UG45"/>
<name>A0A220UG45_9MICO</name>
<dbReference type="Proteomes" id="UP000198398">
    <property type="component" value="Chromosome"/>
</dbReference>
<reference evidence="3" key="1">
    <citation type="submission" date="2017-07" db="EMBL/GenBank/DDBJ databases">
        <title>Brachybacterium sp. VR2415.</title>
        <authorList>
            <person name="Tak E.J."/>
            <person name="Bae J.-W."/>
        </authorList>
    </citation>
    <scope>NUCLEOTIDE SEQUENCE [LARGE SCALE GENOMIC DNA]</scope>
    <source>
        <strain evidence="3">VR2415</strain>
    </source>
</reference>
<dbReference type="InterPro" id="IPR007076">
    <property type="entry name" value="TfoX_N"/>
</dbReference>